<comment type="caution">
    <text evidence="3">The sequence shown here is derived from an EMBL/GenBank/DDBJ whole genome shotgun (WGS) entry which is preliminary data.</text>
</comment>
<feature type="region of interest" description="Disordered" evidence="1">
    <location>
        <begin position="141"/>
        <end position="160"/>
    </location>
</feature>
<evidence type="ECO:0000256" key="1">
    <source>
        <dbReference type="SAM" id="MobiDB-lite"/>
    </source>
</evidence>
<keyword evidence="4" id="KW-1185">Reference proteome</keyword>
<accession>A0A8K1FVH1</accession>
<gene>
    <name evidence="3" type="ORF">HGM15179_022300</name>
</gene>
<evidence type="ECO:0000259" key="2">
    <source>
        <dbReference type="Pfam" id="PF25496"/>
    </source>
</evidence>
<dbReference type="OrthoDB" id="1597724at2759"/>
<dbReference type="InterPro" id="IPR057365">
    <property type="entry name" value="URGCP"/>
</dbReference>
<sequence>MDSRGKKLLQGLWKSQRPLVCLLTEKENVEAGQASKTVRIGLKNRNEAELMDQLTKTIGNLLEVSNPHFSLDTCVDKARQHGFIVDADQPVCLTAKAKAKELVDLLKKEKLSEIKSQLLRLQGKLWNEWCKKDKELTRLQEKGKKSIEHHRSEIENEKKS</sequence>
<dbReference type="PANTHER" id="PTHR22796">
    <property type="entry name" value="URG4-RELATED"/>
    <property type="match status" value="1"/>
</dbReference>
<dbReference type="EMBL" id="SWJQ01010956">
    <property type="protein sequence ID" value="TRZ04807.1"/>
    <property type="molecule type" value="Genomic_DNA"/>
</dbReference>
<dbReference type="Pfam" id="PF25496">
    <property type="entry name" value="URGCP"/>
    <property type="match status" value="1"/>
</dbReference>
<evidence type="ECO:0000313" key="3">
    <source>
        <dbReference type="EMBL" id="TRZ04807.1"/>
    </source>
</evidence>
<protein>
    <recommendedName>
        <fullName evidence="2">Up-regulator of cell proliferation-like domain-containing protein</fullName>
    </recommendedName>
</protein>
<name>A0A8K1FVH1_9PASS</name>
<dbReference type="PANTHER" id="PTHR22796:SF6">
    <property type="entry name" value="INTERFERON-INDUCED VERY LARGE GTPASE 1-RELATED"/>
    <property type="match status" value="1"/>
</dbReference>
<reference evidence="3" key="1">
    <citation type="submission" date="2019-04" db="EMBL/GenBank/DDBJ databases">
        <title>Genome assembly of Zosterops borbonicus 15179.</title>
        <authorList>
            <person name="Leroy T."/>
            <person name="Anselmetti Y."/>
            <person name="Tilak M.-K."/>
            <person name="Nabholz B."/>
        </authorList>
    </citation>
    <scope>NUCLEOTIDE SEQUENCE</scope>
    <source>
        <strain evidence="3">HGM_15179</strain>
        <tissue evidence="3">Muscle</tissue>
    </source>
</reference>
<dbReference type="AlphaFoldDB" id="A0A8K1FVH1"/>
<organism evidence="3 4">
    <name type="scientific">Zosterops borbonicus</name>
    <dbReference type="NCBI Taxonomy" id="364589"/>
    <lineage>
        <taxon>Eukaryota</taxon>
        <taxon>Metazoa</taxon>
        <taxon>Chordata</taxon>
        <taxon>Craniata</taxon>
        <taxon>Vertebrata</taxon>
        <taxon>Euteleostomi</taxon>
        <taxon>Archelosauria</taxon>
        <taxon>Archosauria</taxon>
        <taxon>Dinosauria</taxon>
        <taxon>Saurischia</taxon>
        <taxon>Theropoda</taxon>
        <taxon>Coelurosauria</taxon>
        <taxon>Aves</taxon>
        <taxon>Neognathae</taxon>
        <taxon>Neoaves</taxon>
        <taxon>Telluraves</taxon>
        <taxon>Australaves</taxon>
        <taxon>Passeriformes</taxon>
        <taxon>Sylvioidea</taxon>
        <taxon>Zosteropidae</taxon>
        <taxon>Zosterops</taxon>
    </lineage>
</organism>
<feature type="non-terminal residue" evidence="3">
    <location>
        <position position="160"/>
    </location>
</feature>
<feature type="domain" description="Up-regulator of cell proliferation-like" evidence="2">
    <location>
        <begin position="3"/>
        <end position="102"/>
    </location>
</feature>
<proteinExistence type="predicted"/>
<dbReference type="Proteomes" id="UP000796761">
    <property type="component" value="Unassembled WGS sequence"/>
</dbReference>
<evidence type="ECO:0000313" key="4">
    <source>
        <dbReference type="Proteomes" id="UP000796761"/>
    </source>
</evidence>